<comment type="caution">
    <text evidence="7">The sequence shown here is derived from an EMBL/GenBank/DDBJ whole genome shotgun (WGS) entry which is preliminary data.</text>
</comment>
<feature type="compositionally biased region" description="Basic and acidic residues" evidence="5">
    <location>
        <begin position="1195"/>
        <end position="1204"/>
    </location>
</feature>
<feature type="domain" description="EGF-like" evidence="6">
    <location>
        <begin position="269"/>
        <end position="306"/>
    </location>
</feature>
<sequence>MEYVIKSETPSLPVLVTVEDLDVGVRDASGLCLGDRVSVRLSATTAVGSPATISLCGGDQSVQRGFQLLSYGDTLKLTLEAQPQRTRRHRGFNITYNALSTPSLETTLKLPARSRGLVQSLNYPHQPPQGPAYSVRLLAPLGQRVELRFVNRSAASAAAAASAVHLWDPYRTPQLALRLSPGTDNSTISSTLHTLRLSYGAPAAPFQAYFITRKDPLYLDKTVTLLADVSLDSCTPNPCLNGGSCIEDVTSKKRLCSCTPPFAAMFCHVHVCDVGDACSGRGNCSVSPSGALQCSCQQGFQGPDCTQTVDPCAEHPCGPQGRCVAINGSFVCQCNIFFEGLRCEKQLFRLPYRPLSQRMLEEPFWLGLITVSAVLLLILLVYCIKRKFADKIEKFLAEEIERSKNNPSPPATRYSLSSTQPSLTPASLSPQPCQRSLLSRIRRHSIRSAQGGSSPSDKEQGACTFSFDELLKRSSQSSGSKKQSANSSDSDNPMPGTSGPGPAPKEKESETSRILASLVTSSKSPGKRRMSLDEFIKLSERKIQSIRREETPGDISDVSIASEGSMETSFIQRTTEFHSIREQSQEQNSSSDSISAGPKTSEVQVEVTPIPESPSRCSIGAETLCRQDAVASGGSRSPSPRSFVEQQSSSLEEKAKETPSATTAIETTEVMETLATPKAEPTSPKAAGGDPKGAFLDLLQKTMMAASPATFPKSPAKQQHQQQEQQQQPQQQQQDTAQVSMLSLPKVGSGCKQKATDLSVPRKYSVDLPMPKILITANMSSCESEEAPSPPRTPNPSCKTMNYLSPLTIMCSSADRTISESNLSTSGYSSLSSPGLSRCNSSSPIADELENPAHQGRRASVSPKSGHSLSPNYLSCGTKAFQFPVAQAYPYLEAHRPTSPLLQKRRSSIGGALCPATPSLKDRVTLKGKYRATRHNYQTTSTEDSVDDEGIGIDIAEIRMSKSCIRGGGSVDIILDTGKFDVPERDVSRATSPFAKSISFESPRCRKADKHRKGEKHRRPTPGSSPGITPSSESLPNELLVAEAKLSRNPSKSSMAAAVATHSTSDSDDGEQRPRRPCKSPRTSNARSPVDGRAASPLFVCQRSSSSDSLPSTNEEHMGTDCSSTDCSADRHPFSELAIVIDSSHCAPGQTIELIPCLPRLRVLPPPQRREEATNTQPALPSLRLISPEGSTSRSLDETAEPRSPRPPRRVMAANPTSIGCRHYHCTPLVVREGRNFAFDRPLDPSRIHIGDRDFAFHQPPEPSHLNVGPGRHFALDQLHDSSRTDIAAGLDFTHDQPQNSSRINFEASDDFAFHWSADININHNSNEF</sequence>
<evidence type="ECO:0000313" key="7">
    <source>
        <dbReference type="EMBL" id="KAH8019461.1"/>
    </source>
</evidence>
<feature type="region of interest" description="Disordered" evidence="5">
    <location>
        <begin position="822"/>
        <end position="866"/>
    </location>
</feature>
<feature type="region of interest" description="Disordered" evidence="5">
    <location>
        <begin position="403"/>
        <end position="434"/>
    </location>
</feature>
<evidence type="ECO:0000256" key="1">
    <source>
        <dbReference type="ARBA" id="ARBA00022536"/>
    </source>
</evidence>
<evidence type="ECO:0000256" key="4">
    <source>
        <dbReference type="PROSITE-ProRule" id="PRU00076"/>
    </source>
</evidence>
<accession>A0A9J6DBB4</accession>
<dbReference type="CDD" id="cd00054">
    <property type="entry name" value="EGF_CA"/>
    <property type="match status" value="1"/>
</dbReference>
<evidence type="ECO:0000256" key="3">
    <source>
        <dbReference type="ARBA" id="ARBA00023157"/>
    </source>
</evidence>
<dbReference type="PROSITE" id="PS00022">
    <property type="entry name" value="EGF_1"/>
    <property type="match status" value="2"/>
</dbReference>
<feature type="compositionally biased region" description="Basic and acidic residues" evidence="5">
    <location>
        <begin position="530"/>
        <end position="551"/>
    </location>
</feature>
<feature type="compositionally biased region" description="Polar residues" evidence="5">
    <location>
        <begin position="414"/>
        <end position="434"/>
    </location>
</feature>
<dbReference type="InterPro" id="IPR051022">
    <property type="entry name" value="Notch_Cell-Fate_Det"/>
</dbReference>
<dbReference type="EMBL" id="JABSTU010000010">
    <property type="protein sequence ID" value="KAH8019461.1"/>
    <property type="molecule type" value="Genomic_DNA"/>
</dbReference>
<name>A0A9J6DBB4_RHIMP</name>
<feature type="domain" description="EGF-like" evidence="6">
    <location>
        <begin position="230"/>
        <end position="268"/>
    </location>
</feature>
<dbReference type="SMART" id="SM00179">
    <property type="entry name" value="EGF_CA"/>
    <property type="match status" value="1"/>
</dbReference>
<dbReference type="PANTHER" id="PTHR24049:SF30">
    <property type="match status" value="1"/>
</dbReference>
<feature type="compositionally biased region" description="Low complexity" evidence="5">
    <location>
        <begin position="585"/>
        <end position="595"/>
    </location>
</feature>
<dbReference type="Gene3D" id="2.10.25.10">
    <property type="entry name" value="Laminin"/>
    <property type="match status" value="2"/>
</dbReference>
<feature type="compositionally biased region" description="Low complexity" evidence="5">
    <location>
        <begin position="822"/>
        <end position="843"/>
    </location>
</feature>
<feature type="domain" description="EGF-like" evidence="6">
    <location>
        <begin position="308"/>
        <end position="344"/>
    </location>
</feature>
<dbReference type="SMART" id="SM00181">
    <property type="entry name" value="EGF"/>
    <property type="match status" value="3"/>
</dbReference>
<feature type="compositionally biased region" description="Basic and acidic residues" evidence="5">
    <location>
        <begin position="575"/>
        <end position="584"/>
    </location>
</feature>
<dbReference type="Proteomes" id="UP000821866">
    <property type="component" value="Chromosome 8"/>
</dbReference>
<feature type="region of interest" description="Disordered" evidence="5">
    <location>
        <begin position="474"/>
        <end position="738"/>
    </location>
</feature>
<protein>
    <recommendedName>
        <fullName evidence="6">EGF-like domain-containing protein</fullName>
    </recommendedName>
</protein>
<organism evidence="7 8">
    <name type="scientific">Rhipicephalus microplus</name>
    <name type="common">Cattle tick</name>
    <name type="synonym">Boophilus microplus</name>
    <dbReference type="NCBI Taxonomy" id="6941"/>
    <lineage>
        <taxon>Eukaryota</taxon>
        <taxon>Metazoa</taxon>
        <taxon>Ecdysozoa</taxon>
        <taxon>Arthropoda</taxon>
        <taxon>Chelicerata</taxon>
        <taxon>Arachnida</taxon>
        <taxon>Acari</taxon>
        <taxon>Parasitiformes</taxon>
        <taxon>Ixodida</taxon>
        <taxon>Ixodoidea</taxon>
        <taxon>Ixodidae</taxon>
        <taxon>Rhipicephalinae</taxon>
        <taxon>Rhipicephalus</taxon>
        <taxon>Boophilus</taxon>
    </lineage>
</organism>
<gene>
    <name evidence="7" type="ORF">HPB51_019483</name>
</gene>
<feature type="compositionally biased region" description="Basic residues" evidence="5">
    <location>
        <begin position="1005"/>
        <end position="1020"/>
    </location>
</feature>
<dbReference type="PANTHER" id="PTHR24049">
    <property type="entry name" value="CRUMBS FAMILY MEMBER"/>
    <property type="match status" value="1"/>
</dbReference>
<feature type="disulfide bond" evidence="4">
    <location>
        <begin position="296"/>
        <end position="305"/>
    </location>
</feature>
<dbReference type="GO" id="GO:0005509">
    <property type="term" value="F:calcium ion binding"/>
    <property type="evidence" value="ECO:0007669"/>
    <property type="project" value="InterPro"/>
</dbReference>
<dbReference type="InterPro" id="IPR001881">
    <property type="entry name" value="EGF-like_Ca-bd_dom"/>
</dbReference>
<feature type="compositionally biased region" description="Polar residues" evidence="5">
    <location>
        <begin position="1102"/>
        <end position="1113"/>
    </location>
</feature>
<evidence type="ECO:0000259" key="6">
    <source>
        <dbReference type="PROSITE" id="PS50026"/>
    </source>
</evidence>
<dbReference type="SUPFAM" id="SSF57196">
    <property type="entry name" value="EGF/Laminin"/>
    <property type="match status" value="2"/>
</dbReference>
<feature type="compositionally biased region" description="Low complexity" evidence="5">
    <location>
        <begin position="474"/>
        <end position="492"/>
    </location>
</feature>
<feature type="compositionally biased region" description="Polar residues" evidence="5">
    <location>
        <begin position="512"/>
        <end position="524"/>
    </location>
</feature>
<dbReference type="PROSITE" id="PS50026">
    <property type="entry name" value="EGF_3"/>
    <property type="match status" value="3"/>
</dbReference>
<feature type="disulfide bond" evidence="4">
    <location>
        <begin position="258"/>
        <end position="267"/>
    </location>
</feature>
<feature type="compositionally biased region" description="Low complexity" evidence="5">
    <location>
        <begin position="718"/>
        <end position="734"/>
    </location>
</feature>
<dbReference type="PROSITE" id="PS01186">
    <property type="entry name" value="EGF_2"/>
    <property type="match status" value="2"/>
</dbReference>
<keyword evidence="1 4" id="KW-0245">EGF-like domain</keyword>
<comment type="caution">
    <text evidence="4">Lacks conserved residue(s) required for the propagation of feature annotation.</text>
</comment>
<keyword evidence="8" id="KW-1185">Reference proteome</keyword>
<keyword evidence="2" id="KW-0677">Repeat</keyword>
<reference evidence="7" key="2">
    <citation type="submission" date="2021-09" db="EMBL/GenBank/DDBJ databases">
        <authorList>
            <person name="Jia N."/>
            <person name="Wang J."/>
            <person name="Shi W."/>
            <person name="Du L."/>
            <person name="Sun Y."/>
            <person name="Zhan W."/>
            <person name="Jiang J."/>
            <person name="Wang Q."/>
            <person name="Zhang B."/>
            <person name="Ji P."/>
            <person name="Sakyi L.B."/>
            <person name="Cui X."/>
            <person name="Yuan T."/>
            <person name="Jiang B."/>
            <person name="Yang W."/>
            <person name="Lam T.T.-Y."/>
            <person name="Chang Q."/>
            <person name="Ding S."/>
            <person name="Wang X."/>
            <person name="Zhu J."/>
            <person name="Ruan X."/>
            <person name="Zhao L."/>
            <person name="Wei J."/>
            <person name="Que T."/>
            <person name="Du C."/>
            <person name="Cheng J."/>
            <person name="Dai P."/>
            <person name="Han X."/>
            <person name="Huang E."/>
            <person name="Gao Y."/>
            <person name="Liu J."/>
            <person name="Shao H."/>
            <person name="Ye R."/>
            <person name="Li L."/>
            <person name="Wei W."/>
            <person name="Wang X."/>
            <person name="Wang C."/>
            <person name="Huo Q."/>
            <person name="Li W."/>
            <person name="Guo W."/>
            <person name="Chen H."/>
            <person name="Chen S."/>
            <person name="Zhou L."/>
            <person name="Zhou L."/>
            <person name="Ni X."/>
            <person name="Tian J."/>
            <person name="Zhou Y."/>
            <person name="Sheng Y."/>
            <person name="Liu T."/>
            <person name="Pan Y."/>
            <person name="Xia L."/>
            <person name="Li J."/>
            <person name="Zhao F."/>
            <person name="Cao W."/>
        </authorList>
    </citation>
    <scope>NUCLEOTIDE SEQUENCE</scope>
    <source>
        <strain evidence="7">Rmic-2018</strain>
        <tissue evidence="7">Larvae</tissue>
    </source>
</reference>
<dbReference type="InterPro" id="IPR000742">
    <property type="entry name" value="EGF"/>
</dbReference>
<evidence type="ECO:0000256" key="2">
    <source>
        <dbReference type="ARBA" id="ARBA00022737"/>
    </source>
</evidence>
<feature type="region of interest" description="Disordered" evidence="5">
    <location>
        <begin position="1168"/>
        <end position="1213"/>
    </location>
</feature>
<dbReference type="VEuPathDB" id="VectorBase:LOC119176906"/>
<feature type="compositionally biased region" description="Low complexity" evidence="5">
    <location>
        <begin position="1021"/>
        <end position="1032"/>
    </location>
</feature>
<feature type="region of interest" description="Disordered" evidence="5">
    <location>
        <begin position="987"/>
        <end position="1127"/>
    </location>
</feature>
<evidence type="ECO:0000256" key="5">
    <source>
        <dbReference type="SAM" id="MobiDB-lite"/>
    </source>
</evidence>
<feature type="compositionally biased region" description="Low complexity" evidence="5">
    <location>
        <begin position="632"/>
        <end position="642"/>
    </location>
</feature>
<feature type="disulfide bond" evidence="4">
    <location>
        <begin position="239"/>
        <end position="256"/>
    </location>
</feature>
<feature type="compositionally biased region" description="Polar residues" evidence="5">
    <location>
        <begin position="565"/>
        <end position="574"/>
    </location>
</feature>
<proteinExistence type="predicted"/>
<feature type="disulfide bond" evidence="4">
    <location>
        <begin position="334"/>
        <end position="343"/>
    </location>
</feature>
<keyword evidence="3 4" id="KW-1015">Disulfide bond</keyword>
<evidence type="ECO:0000313" key="8">
    <source>
        <dbReference type="Proteomes" id="UP000821866"/>
    </source>
</evidence>
<reference evidence="7" key="1">
    <citation type="journal article" date="2020" name="Cell">
        <title>Large-Scale Comparative Analyses of Tick Genomes Elucidate Their Genetic Diversity and Vector Capacities.</title>
        <authorList>
            <consortium name="Tick Genome and Microbiome Consortium (TIGMIC)"/>
            <person name="Jia N."/>
            <person name="Wang J."/>
            <person name="Shi W."/>
            <person name="Du L."/>
            <person name="Sun Y."/>
            <person name="Zhan W."/>
            <person name="Jiang J.F."/>
            <person name="Wang Q."/>
            <person name="Zhang B."/>
            <person name="Ji P."/>
            <person name="Bell-Sakyi L."/>
            <person name="Cui X.M."/>
            <person name="Yuan T.T."/>
            <person name="Jiang B.G."/>
            <person name="Yang W.F."/>
            <person name="Lam T.T."/>
            <person name="Chang Q.C."/>
            <person name="Ding S.J."/>
            <person name="Wang X.J."/>
            <person name="Zhu J.G."/>
            <person name="Ruan X.D."/>
            <person name="Zhao L."/>
            <person name="Wei J.T."/>
            <person name="Ye R.Z."/>
            <person name="Que T.C."/>
            <person name="Du C.H."/>
            <person name="Zhou Y.H."/>
            <person name="Cheng J.X."/>
            <person name="Dai P.F."/>
            <person name="Guo W.B."/>
            <person name="Han X.H."/>
            <person name="Huang E.J."/>
            <person name="Li L.F."/>
            <person name="Wei W."/>
            <person name="Gao Y.C."/>
            <person name="Liu J.Z."/>
            <person name="Shao H.Z."/>
            <person name="Wang X."/>
            <person name="Wang C.C."/>
            <person name="Yang T.C."/>
            <person name="Huo Q.B."/>
            <person name="Li W."/>
            <person name="Chen H.Y."/>
            <person name="Chen S.E."/>
            <person name="Zhou L.G."/>
            <person name="Ni X.B."/>
            <person name="Tian J.H."/>
            <person name="Sheng Y."/>
            <person name="Liu T."/>
            <person name="Pan Y.S."/>
            <person name="Xia L.Y."/>
            <person name="Li J."/>
            <person name="Zhao F."/>
            <person name="Cao W.C."/>
        </authorList>
    </citation>
    <scope>NUCLEOTIDE SEQUENCE</scope>
    <source>
        <strain evidence="7">Rmic-2018</strain>
    </source>
</reference>